<evidence type="ECO:0000256" key="1">
    <source>
        <dbReference type="SAM" id="MobiDB-lite"/>
    </source>
</evidence>
<gene>
    <name evidence="2" type="ORF">LtaPh_2306000</name>
</gene>
<dbReference type="OrthoDB" id="269777at2759"/>
<reference evidence="2" key="1">
    <citation type="submission" date="2019-11" db="EMBL/GenBank/DDBJ databases">
        <title>Leishmania tarentolae CDS.</title>
        <authorList>
            <person name="Goto Y."/>
            <person name="Yamagishi J."/>
        </authorList>
    </citation>
    <scope>NUCLEOTIDE SEQUENCE [LARGE SCALE GENOMIC DNA]</scope>
    <source>
        <strain evidence="2">Parrot Tar II</strain>
    </source>
</reference>
<accession>A0A640KG63</accession>
<proteinExistence type="predicted"/>
<comment type="caution">
    <text evidence="2">The sequence shown here is derived from an EMBL/GenBank/DDBJ whole genome shotgun (WGS) entry which is preliminary data.</text>
</comment>
<keyword evidence="3" id="KW-1185">Reference proteome</keyword>
<dbReference type="VEuPathDB" id="TriTrypDB:LtaPh_2306000"/>
<evidence type="ECO:0000313" key="3">
    <source>
        <dbReference type="Proteomes" id="UP000419144"/>
    </source>
</evidence>
<feature type="region of interest" description="Disordered" evidence="1">
    <location>
        <begin position="77"/>
        <end position="98"/>
    </location>
</feature>
<evidence type="ECO:0000313" key="2">
    <source>
        <dbReference type="EMBL" id="GET88700.1"/>
    </source>
</evidence>
<name>A0A640KG63_LEITA</name>
<dbReference type="AlphaFoldDB" id="A0A640KG63"/>
<sequence>MPMNKPAFTTNEARVERLQENYDEGLLRERMPTADREARDLHLLHVSHDKLMFLFQNAMEGYSRRLKNQKVKMYNETYMNGTSPPSEDHTAKSRFPFL</sequence>
<organism evidence="2 3">
    <name type="scientific">Leishmania tarentolae</name>
    <name type="common">Sauroleishmania tarentolae</name>
    <dbReference type="NCBI Taxonomy" id="5689"/>
    <lineage>
        <taxon>Eukaryota</taxon>
        <taxon>Discoba</taxon>
        <taxon>Euglenozoa</taxon>
        <taxon>Kinetoplastea</taxon>
        <taxon>Metakinetoplastina</taxon>
        <taxon>Trypanosomatida</taxon>
        <taxon>Trypanosomatidae</taxon>
        <taxon>Leishmaniinae</taxon>
        <taxon>Leishmania</taxon>
        <taxon>lizard Leishmania</taxon>
    </lineage>
</organism>
<dbReference type="EMBL" id="BLBS01000030">
    <property type="protein sequence ID" value="GET88700.1"/>
    <property type="molecule type" value="Genomic_DNA"/>
</dbReference>
<dbReference type="Proteomes" id="UP000419144">
    <property type="component" value="Unassembled WGS sequence"/>
</dbReference>
<protein>
    <submittedName>
        <fullName evidence="2">Uncharacterized protein</fullName>
    </submittedName>
</protein>